<evidence type="ECO:0000256" key="1">
    <source>
        <dbReference type="SAM" id="MobiDB-lite"/>
    </source>
</evidence>
<keyword evidence="2" id="KW-0472">Membrane</keyword>
<dbReference type="AlphaFoldDB" id="A0A9N8ZH74"/>
<comment type="caution">
    <text evidence="3">The sequence shown here is derived from an EMBL/GenBank/DDBJ whole genome shotgun (WGS) entry which is preliminary data.</text>
</comment>
<reference evidence="3" key="1">
    <citation type="submission" date="2021-06" db="EMBL/GenBank/DDBJ databases">
        <authorList>
            <person name="Kallberg Y."/>
            <person name="Tangrot J."/>
            <person name="Rosling A."/>
        </authorList>
    </citation>
    <scope>NUCLEOTIDE SEQUENCE</scope>
    <source>
        <strain evidence="3">CL551</strain>
    </source>
</reference>
<keyword evidence="4" id="KW-1185">Reference proteome</keyword>
<gene>
    <name evidence="3" type="ORF">AMORRO_LOCUS2998</name>
</gene>
<evidence type="ECO:0000313" key="4">
    <source>
        <dbReference type="Proteomes" id="UP000789342"/>
    </source>
</evidence>
<proteinExistence type="predicted"/>
<dbReference type="Proteomes" id="UP000789342">
    <property type="component" value="Unassembled WGS sequence"/>
</dbReference>
<evidence type="ECO:0000313" key="3">
    <source>
        <dbReference type="EMBL" id="CAG8495662.1"/>
    </source>
</evidence>
<feature type="compositionally biased region" description="Polar residues" evidence="1">
    <location>
        <begin position="31"/>
        <end position="47"/>
    </location>
</feature>
<dbReference type="EMBL" id="CAJVPV010001383">
    <property type="protein sequence ID" value="CAG8495662.1"/>
    <property type="molecule type" value="Genomic_DNA"/>
</dbReference>
<organism evidence="3 4">
    <name type="scientific">Acaulospora morrowiae</name>
    <dbReference type="NCBI Taxonomy" id="94023"/>
    <lineage>
        <taxon>Eukaryota</taxon>
        <taxon>Fungi</taxon>
        <taxon>Fungi incertae sedis</taxon>
        <taxon>Mucoromycota</taxon>
        <taxon>Glomeromycotina</taxon>
        <taxon>Glomeromycetes</taxon>
        <taxon>Diversisporales</taxon>
        <taxon>Acaulosporaceae</taxon>
        <taxon>Acaulospora</taxon>
    </lineage>
</organism>
<protein>
    <submittedName>
        <fullName evidence="3">5662_t:CDS:1</fullName>
    </submittedName>
</protein>
<sequence>MSSSEKQTVDSPPSYSENESTPTIPSPVYVNPTQPTSISQTSLTPSDNVLLPDDSSLPSYDHVKVDIPPEYPSKSCKQLQLEHPWNLVPLEPQEAWPITKKLYVAGFLIWPLWYLGVVYSLLGKDAKTKMWGKRCFLNSLLITAVYVYIVIAICRSRTHST</sequence>
<feature type="transmembrane region" description="Helical" evidence="2">
    <location>
        <begin position="102"/>
        <end position="123"/>
    </location>
</feature>
<accession>A0A9N8ZH74</accession>
<feature type="compositionally biased region" description="Polar residues" evidence="1">
    <location>
        <begin position="1"/>
        <end position="23"/>
    </location>
</feature>
<keyword evidence="2" id="KW-1133">Transmembrane helix</keyword>
<keyword evidence="2" id="KW-0812">Transmembrane</keyword>
<name>A0A9N8ZH74_9GLOM</name>
<feature type="region of interest" description="Disordered" evidence="1">
    <location>
        <begin position="1"/>
        <end position="57"/>
    </location>
</feature>
<evidence type="ECO:0000256" key="2">
    <source>
        <dbReference type="SAM" id="Phobius"/>
    </source>
</evidence>
<feature type="transmembrane region" description="Helical" evidence="2">
    <location>
        <begin position="135"/>
        <end position="153"/>
    </location>
</feature>
<dbReference type="OrthoDB" id="2754015at2759"/>